<gene>
    <name evidence="2" type="ORF">PMIN01_03424</name>
</gene>
<name>A0A9P6GM28_9PLEO</name>
<feature type="region of interest" description="Disordered" evidence="1">
    <location>
        <begin position="1"/>
        <end position="30"/>
    </location>
</feature>
<proteinExistence type="predicted"/>
<dbReference type="Proteomes" id="UP000756921">
    <property type="component" value="Unassembled WGS sequence"/>
</dbReference>
<reference evidence="2" key="1">
    <citation type="journal article" date="2020" name="Mol. Plant Microbe Interact.">
        <title>Genome Sequence of the Biocontrol Agent Coniothyrium minitans strain Conio (IMI 134523).</title>
        <authorList>
            <person name="Patel D."/>
            <person name="Shittu T.A."/>
            <person name="Baroncelli R."/>
            <person name="Muthumeenakshi S."/>
            <person name="Osborne T.H."/>
            <person name="Janganan T.K."/>
            <person name="Sreenivasaprasad S."/>
        </authorList>
    </citation>
    <scope>NUCLEOTIDE SEQUENCE</scope>
    <source>
        <strain evidence="2">Conio</strain>
    </source>
</reference>
<sequence>MQDISPAHPTSPSLYPTPAHHGPRPTQTQRSSVLYPEPLEQILLFTYFPPLALLYVRLTNRNANATIISMGAFRRVRLLDATKTPKSTTQQKESKKNPLLEKMFPTSRKLNLSAYGSARKPRLRPRSANTVLPTFEQAERCRGRDFSGRSMRGGGGGGGEEHSREVEGGIWRAMYASRPMAVVHMVEVEHVWEAGPGMRMGELMDLLVFGRKSSSLGSKKQVERLSIEEVCAQVVKCNE</sequence>
<keyword evidence="3" id="KW-1185">Reference proteome</keyword>
<evidence type="ECO:0000313" key="2">
    <source>
        <dbReference type="EMBL" id="KAF9738141.1"/>
    </source>
</evidence>
<dbReference type="EMBL" id="WJXW01000003">
    <property type="protein sequence ID" value="KAF9738141.1"/>
    <property type="molecule type" value="Genomic_DNA"/>
</dbReference>
<dbReference type="AlphaFoldDB" id="A0A9P6GM28"/>
<evidence type="ECO:0000256" key="1">
    <source>
        <dbReference type="SAM" id="MobiDB-lite"/>
    </source>
</evidence>
<protein>
    <submittedName>
        <fullName evidence="2">Uncharacterized protein</fullName>
    </submittedName>
</protein>
<comment type="caution">
    <text evidence="2">The sequence shown here is derived from an EMBL/GenBank/DDBJ whole genome shotgun (WGS) entry which is preliminary data.</text>
</comment>
<accession>A0A9P6GM28</accession>
<organism evidence="2 3">
    <name type="scientific">Paraphaeosphaeria minitans</name>
    <dbReference type="NCBI Taxonomy" id="565426"/>
    <lineage>
        <taxon>Eukaryota</taxon>
        <taxon>Fungi</taxon>
        <taxon>Dikarya</taxon>
        <taxon>Ascomycota</taxon>
        <taxon>Pezizomycotina</taxon>
        <taxon>Dothideomycetes</taxon>
        <taxon>Pleosporomycetidae</taxon>
        <taxon>Pleosporales</taxon>
        <taxon>Massarineae</taxon>
        <taxon>Didymosphaeriaceae</taxon>
        <taxon>Paraphaeosphaeria</taxon>
    </lineage>
</organism>
<evidence type="ECO:0000313" key="3">
    <source>
        <dbReference type="Proteomes" id="UP000756921"/>
    </source>
</evidence>
<feature type="region of interest" description="Disordered" evidence="1">
    <location>
        <begin position="145"/>
        <end position="164"/>
    </location>
</feature>